<protein>
    <submittedName>
        <fullName evidence="2">Uncharacterized protein</fullName>
    </submittedName>
</protein>
<keyword evidence="1" id="KW-0812">Transmembrane</keyword>
<evidence type="ECO:0000256" key="1">
    <source>
        <dbReference type="SAM" id="Phobius"/>
    </source>
</evidence>
<dbReference type="AlphaFoldDB" id="A0A1G7NHA9"/>
<dbReference type="EMBL" id="FNCE01000002">
    <property type="protein sequence ID" value="SDF73413.1"/>
    <property type="molecule type" value="Genomic_DNA"/>
</dbReference>
<dbReference type="STRING" id="1082479.SAMN05216241_102172"/>
<sequence>MSRQTSAGLILVARLAILLGVAFQTAVLLDVVLPAVPLRASADATLVAAVALVVSMAVAWFVSAVLDCSLAGDVVLGTGALVPPAMAMARPALRTACGLPQDGLLIRTVEAESAQQAASGLWCGLYATPLYPEAALVLLLAVVGLVLRLVEAR</sequence>
<keyword evidence="3" id="KW-1185">Reference proteome</keyword>
<proteinExistence type="predicted"/>
<reference evidence="2 3" key="1">
    <citation type="submission" date="2016-10" db="EMBL/GenBank/DDBJ databases">
        <authorList>
            <person name="de Groot N.N."/>
        </authorList>
    </citation>
    <scope>NUCLEOTIDE SEQUENCE [LARGE SCALE GENOMIC DNA]</scope>
    <source>
        <strain evidence="2 3">DSM 25584</strain>
    </source>
</reference>
<dbReference type="RefSeq" id="WP_090018813.1">
    <property type="nucleotide sequence ID" value="NZ_FNCE01000002.1"/>
</dbReference>
<gene>
    <name evidence="2" type="ORF">SAMN05216241_102172</name>
</gene>
<evidence type="ECO:0000313" key="3">
    <source>
        <dbReference type="Proteomes" id="UP000199415"/>
    </source>
</evidence>
<name>A0A1G7NHA9_9PROT</name>
<dbReference type="Proteomes" id="UP000199415">
    <property type="component" value="Unassembled WGS sequence"/>
</dbReference>
<feature type="transmembrane region" description="Helical" evidence="1">
    <location>
        <begin position="130"/>
        <end position="150"/>
    </location>
</feature>
<evidence type="ECO:0000313" key="2">
    <source>
        <dbReference type="EMBL" id="SDF73413.1"/>
    </source>
</evidence>
<feature type="transmembrane region" description="Helical" evidence="1">
    <location>
        <begin position="6"/>
        <end position="33"/>
    </location>
</feature>
<organism evidence="2 3">
    <name type="scientific">Limimonas halophila</name>
    <dbReference type="NCBI Taxonomy" id="1082479"/>
    <lineage>
        <taxon>Bacteria</taxon>
        <taxon>Pseudomonadati</taxon>
        <taxon>Pseudomonadota</taxon>
        <taxon>Alphaproteobacteria</taxon>
        <taxon>Rhodospirillales</taxon>
        <taxon>Rhodovibrionaceae</taxon>
        <taxon>Limimonas</taxon>
    </lineage>
</organism>
<accession>A0A1G7NHA9</accession>
<keyword evidence="1" id="KW-0472">Membrane</keyword>
<keyword evidence="1" id="KW-1133">Transmembrane helix</keyword>
<feature type="transmembrane region" description="Helical" evidence="1">
    <location>
        <begin position="45"/>
        <end position="66"/>
    </location>
</feature>